<accession>A0ABR1C345</accession>
<feature type="compositionally biased region" description="Basic and acidic residues" evidence="1">
    <location>
        <begin position="356"/>
        <end position="367"/>
    </location>
</feature>
<keyword evidence="3" id="KW-0732">Signal</keyword>
<evidence type="ECO:0000256" key="1">
    <source>
        <dbReference type="SAM" id="MobiDB-lite"/>
    </source>
</evidence>
<protein>
    <submittedName>
        <fullName evidence="4">Uncharacterized protein</fullName>
    </submittedName>
</protein>
<dbReference type="EMBL" id="JAVFWL010000002">
    <property type="protein sequence ID" value="KAK6732967.1"/>
    <property type="molecule type" value="Genomic_DNA"/>
</dbReference>
<evidence type="ECO:0000256" key="3">
    <source>
        <dbReference type="SAM" id="SignalP"/>
    </source>
</evidence>
<feature type="signal peptide" evidence="3">
    <location>
        <begin position="1"/>
        <end position="22"/>
    </location>
</feature>
<sequence>MRFYIFILVATNICGISWLVRGDMCPKTGRKKDDVLVNGHCFELHTNIGYPNVPLCTYNLRSHPASFFVAKNQDFNNRCTPYKKKSINCFCSSYIELCSRYVWAQLPYFWIKNCHRTDLFNKMKEQKWVYSTFGPTTISTSTIPTRSMSTGTASKKTPITLKTKSTRTTRTTTTTIKRSTSPDTITIVTAAERSTYLTTTKKVKEKRTVFVSTTSTAESSSFSQLNTRSVNGETTDFPDVVDEISPKERILRDQRKKILNHSTLLLLILSSIMTTVLVVQLVVLRQLRRKLLSDHKSGITKSRNKQEKKSPGKGKKKNVIHHDEEEKNKQKDATADNDNVTDLYALSRIGLHPKTNSKEGSTEGKTR</sequence>
<reference evidence="4 5" key="1">
    <citation type="submission" date="2023-08" db="EMBL/GenBank/DDBJ databases">
        <title>A Necator americanus chromosomal reference genome.</title>
        <authorList>
            <person name="Ilik V."/>
            <person name="Petrzelkova K.J."/>
            <person name="Pardy F."/>
            <person name="Fuh T."/>
            <person name="Niatou-Singa F.S."/>
            <person name="Gouil Q."/>
            <person name="Baker L."/>
            <person name="Ritchie M.E."/>
            <person name="Jex A.R."/>
            <person name="Gazzola D."/>
            <person name="Li H."/>
            <person name="Toshio Fujiwara R."/>
            <person name="Zhan B."/>
            <person name="Aroian R.V."/>
            <person name="Pafco B."/>
            <person name="Schwarz E.M."/>
        </authorList>
    </citation>
    <scope>NUCLEOTIDE SEQUENCE [LARGE SCALE GENOMIC DNA]</scope>
    <source>
        <strain evidence="4 5">Aroian</strain>
        <tissue evidence="4">Whole animal</tissue>
    </source>
</reference>
<proteinExistence type="predicted"/>
<feature type="compositionally biased region" description="Basic and acidic residues" evidence="1">
    <location>
        <begin position="320"/>
        <end position="334"/>
    </location>
</feature>
<evidence type="ECO:0000313" key="4">
    <source>
        <dbReference type="EMBL" id="KAK6732967.1"/>
    </source>
</evidence>
<keyword evidence="5" id="KW-1185">Reference proteome</keyword>
<comment type="caution">
    <text evidence="4">The sequence shown here is derived from an EMBL/GenBank/DDBJ whole genome shotgun (WGS) entry which is preliminary data.</text>
</comment>
<gene>
    <name evidence="4" type="primary">Necator_chrII.g4799</name>
    <name evidence="4" type="ORF">RB195_017007</name>
</gene>
<feature type="region of interest" description="Disordered" evidence="1">
    <location>
        <begin position="297"/>
        <end position="367"/>
    </location>
</feature>
<dbReference type="Proteomes" id="UP001303046">
    <property type="component" value="Unassembled WGS sequence"/>
</dbReference>
<name>A0ABR1C345_NECAM</name>
<evidence type="ECO:0000313" key="5">
    <source>
        <dbReference type="Proteomes" id="UP001303046"/>
    </source>
</evidence>
<feature type="chain" id="PRO_5045908978" evidence="3">
    <location>
        <begin position="23"/>
        <end position="367"/>
    </location>
</feature>
<keyword evidence="2" id="KW-0812">Transmembrane</keyword>
<keyword evidence="2" id="KW-0472">Membrane</keyword>
<evidence type="ECO:0000256" key="2">
    <source>
        <dbReference type="SAM" id="Phobius"/>
    </source>
</evidence>
<organism evidence="4 5">
    <name type="scientific">Necator americanus</name>
    <name type="common">Human hookworm</name>
    <dbReference type="NCBI Taxonomy" id="51031"/>
    <lineage>
        <taxon>Eukaryota</taxon>
        <taxon>Metazoa</taxon>
        <taxon>Ecdysozoa</taxon>
        <taxon>Nematoda</taxon>
        <taxon>Chromadorea</taxon>
        <taxon>Rhabditida</taxon>
        <taxon>Rhabditina</taxon>
        <taxon>Rhabditomorpha</taxon>
        <taxon>Strongyloidea</taxon>
        <taxon>Ancylostomatidae</taxon>
        <taxon>Bunostominae</taxon>
        <taxon>Necator</taxon>
    </lineage>
</organism>
<feature type="transmembrane region" description="Helical" evidence="2">
    <location>
        <begin position="264"/>
        <end position="284"/>
    </location>
</feature>
<keyword evidence="2" id="KW-1133">Transmembrane helix</keyword>